<evidence type="ECO:0000313" key="2">
    <source>
        <dbReference type="EMBL" id="QJE99122.1"/>
    </source>
</evidence>
<evidence type="ECO:0000313" key="3">
    <source>
        <dbReference type="Proteomes" id="UP000501812"/>
    </source>
</evidence>
<feature type="domain" description="Bbp19-like phage" evidence="1">
    <location>
        <begin position="30"/>
        <end position="83"/>
    </location>
</feature>
<dbReference type="Pfam" id="PF25181">
    <property type="entry name" value="Phage_Bbp19"/>
    <property type="match status" value="1"/>
</dbReference>
<dbReference type="RefSeq" id="WP_169457608.1">
    <property type="nucleotide sequence ID" value="NZ_CP051774.1"/>
</dbReference>
<keyword evidence="3" id="KW-1185">Reference proteome</keyword>
<protein>
    <recommendedName>
        <fullName evidence="1">Bbp19-like phage domain-containing protein</fullName>
    </recommendedName>
</protein>
<dbReference type="Proteomes" id="UP000501812">
    <property type="component" value="Chromosome"/>
</dbReference>
<reference evidence="2 3" key="1">
    <citation type="submission" date="2020-04" db="EMBL/GenBank/DDBJ databases">
        <title>Luteolibacter sp. G-1-1-1 isolated from soil.</title>
        <authorList>
            <person name="Dahal R.H."/>
        </authorList>
    </citation>
    <scope>NUCLEOTIDE SEQUENCE [LARGE SCALE GENOMIC DNA]</scope>
    <source>
        <strain evidence="2 3">G-1-1-1</strain>
    </source>
</reference>
<dbReference type="AlphaFoldDB" id="A0A858RQF1"/>
<name>A0A858RQF1_9BACT</name>
<evidence type="ECO:0000259" key="1">
    <source>
        <dbReference type="Pfam" id="PF25181"/>
    </source>
</evidence>
<sequence>MRTLAERQAVQRARTEEIRKRDDEDMLAVARLFSTEEGRYVLELLMRRFGVLGSRFEVNAKGVLDPVRAGIRDGQTAVPLFIIQCLKKAGESSVTFPI</sequence>
<accession>A0A858RQF1</accession>
<gene>
    <name evidence="2" type="ORF">HHL09_26195</name>
</gene>
<dbReference type="InterPro" id="IPR057447">
    <property type="entry name" value="Bbp19-like_phage"/>
</dbReference>
<proteinExistence type="predicted"/>
<dbReference type="EMBL" id="CP051774">
    <property type="protein sequence ID" value="QJE99122.1"/>
    <property type="molecule type" value="Genomic_DNA"/>
</dbReference>
<dbReference type="KEGG" id="luo:HHL09_26195"/>
<organism evidence="2 3">
    <name type="scientific">Luteolibacter luteus</name>
    <dbReference type="NCBI Taxonomy" id="2728835"/>
    <lineage>
        <taxon>Bacteria</taxon>
        <taxon>Pseudomonadati</taxon>
        <taxon>Verrucomicrobiota</taxon>
        <taxon>Verrucomicrobiia</taxon>
        <taxon>Verrucomicrobiales</taxon>
        <taxon>Verrucomicrobiaceae</taxon>
        <taxon>Luteolibacter</taxon>
    </lineage>
</organism>